<gene>
    <name evidence="2" type="ORF">GCM10023318_10080</name>
</gene>
<dbReference type="PANTHER" id="PTHR47837">
    <property type="entry name" value="GTP PYROPHOSPHOKINASE YJBM"/>
    <property type="match status" value="1"/>
</dbReference>
<name>A0ABP9JXU7_9NOCA</name>
<evidence type="ECO:0000313" key="3">
    <source>
        <dbReference type="Proteomes" id="UP001500603"/>
    </source>
</evidence>
<dbReference type="Proteomes" id="UP001500603">
    <property type="component" value="Unassembled WGS sequence"/>
</dbReference>
<dbReference type="EMBL" id="BAABJM010000001">
    <property type="protein sequence ID" value="GAA5045559.1"/>
    <property type="molecule type" value="Genomic_DNA"/>
</dbReference>
<dbReference type="InterPro" id="IPR043519">
    <property type="entry name" value="NT_sf"/>
</dbReference>
<dbReference type="InterPro" id="IPR007685">
    <property type="entry name" value="RelA_SpoT"/>
</dbReference>
<dbReference type="SMART" id="SM00954">
    <property type="entry name" value="RelA_SpoT"/>
    <property type="match status" value="1"/>
</dbReference>
<reference evidence="3" key="1">
    <citation type="journal article" date="2019" name="Int. J. Syst. Evol. Microbiol.">
        <title>The Global Catalogue of Microorganisms (GCM) 10K type strain sequencing project: providing services to taxonomists for standard genome sequencing and annotation.</title>
        <authorList>
            <consortium name="The Broad Institute Genomics Platform"/>
            <consortium name="The Broad Institute Genome Sequencing Center for Infectious Disease"/>
            <person name="Wu L."/>
            <person name="Ma J."/>
        </authorList>
    </citation>
    <scope>NUCLEOTIDE SEQUENCE [LARGE SCALE GENOMIC DNA]</scope>
    <source>
        <strain evidence="3">JCM 18298</strain>
    </source>
</reference>
<proteinExistence type="predicted"/>
<dbReference type="InterPro" id="IPR052366">
    <property type="entry name" value="GTP_Pyrophosphokinase"/>
</dbReference>
<dbReference type="CDD" id="cd05399">
    <property type="entry name" value="NT_Rel-Spo_like"/>
    <property type="match status" value="1"/>
</dbReference>
<organism evidence="2 3">
    <name type="scientific">Nocardia callitridis</name>
    <dbReference type="NCBI Taxonomy" id="648753"/>
    <lineage>
        <taxon>Bacteria</taxon>
        <taxon>Bacillati</taxon>
        <taxon>Actinomycetota</taxon>
        <taxon>Actinomycetes</taxon>
        <taxon>Mycobacteriales</taxon>
        <taxon>Nocardiaceae</taxon>
        <taxon>Nocardia</taxon>
    </lineage>
</organism>
<protein>
    <recommendedName>
        <fullName evidence="1">RelA/SpoT domain-containing protein</fullName>
    </recommendedName>
</protein>
<dbReference type="Pfam" id="PF04607">
    <property type="entry name" value="RelA_SpoT"/>
    <property type="match status" value="1"/>
</dbReference>
<evidence type="ECO:0000313" key="2">
    <source>
        <dbReference type="EMBL" id="GAA5045559.1"/>
    </source>
</evidence>
<dbReference type="PANTHER" id="PTHR47837:SF1">
    <property type="entry name" value="GTP PYROPHOSPHOKINASE YJBM"/>
    <property type="match status" value="1"/>
</dbReference>
<feature type="domain" description="RelA/SpoT" evidence="1">
    <location>
        <begin position="51"/>
        <end position="159"/>
    </location>
</feature>
<evidence type="ECO:0000259" key="1">
    <source>
        <dbReference type="SMART" id="SM00954"/>
    </source>
</evidence>
<comment type="caution">
    <text evidence="2">The sequence shown here is derived from an EMBL/GenBank/DDBJ whole genome shotgun (WGS) entry which is preliminary data.</text>
</comment>
<sequence>MTGDLDAFEVTPAYDTLVAWRTAHAGPLQKATMGLRSRVSAEKCAMPKVSQRLKRTPTILDKLKREPTMALSTMADIGGCRAVLNNVDELRRVQRRWEQRDRAVRTRDYIVAPRDTGYRAVHIIVQYDERLIEVQLRTRAMHEWAFMVETVTGRLNVDVKGGRGPDEVQRWFKAVSEAMAIEESGGVVSGTLAANVTTLREQAEPLLKRGWQ</sequence>
<accession>A0ABP9JXU7</accession>
<dbReference type="SUPFAM" id="SSF81301">
    <property type="entry name" value="Nucleotidyltransferase"/>
    <property type="match status" value="1"/>
</dbReference>
<keyword evidence="3" id="KW-1185">Reference proteome</keyword>
<dbReference type="Gene3D" id="3.30.460.10">
    <property type="entry name" value="Beta Polymerase, domain 2"/>
    <property type="match status" value="1"/>
</dbReference>